<proteinExistence type="predicted"/>
<dbReference type="KEGG" id="lse:F1C12_20170"/>
<reference evidence="2" key="1">
    <citation type="submission" date="2019-09" db="EMBL/GenBank/DDBJ databases">
        <title>Antimicrobial potential of Antarctic Bacteria.</title>
        <authorList>
            <person name="Benaud N."/>
            <person name="Edwards R.J."/>
            <person name="Ferrari B.C."/>
        </authorList>
    </citation>
    <scope>NUCLEOTIDE SEQUENCE [LARGE SCALE GENOMIC DNA]</scope>
    <source>
        <strain evidence="2">INR9</strain>
    </source>
</reference>
<dbReference type="EMBL" id="CP043641">
    <property type="protein sequence ID" value="QNE37200.1"/>
    <property type="molecule type" value="Genomic_DNA"/>
</dbReference>
<name>A0A7G6YFD5_9MICO</name>
<dbReference type="Proteomes" id="UP000515511">
    <property type="component" value="Chromosome"/>
</dbReference>
<evidence type="ECO:0000313" key="2">
    <source>
        <dbReference type="Proteomes" id="UP000515511"/>
    </source>
</evidence>
<organism evidence="1 2">
    <name type="scientific">Leifsonia shinshuensis</name>
    <dbReference type="NCBI Taxonomy" id="150026"/>
    <lineage>
        <taxon>Bacteria</taxon>
        <taxon>Bacillati</taxon>
        <taxon>Actinomycetota</taxon>
        <taxon>Actinomycetes</taxon>
        <taxon>Micrococcales</taxon>
        <taxon>Microbacteriaceae</taxon>
        <taxon>Leifsonia</taxon>
    </lineage>
</organism>
<evidence type="ECO:0000313" key="1">
    <source>
        <dbReference type="EMBL" id="QNE37200.1"/>
    </source>
</evidence>
<protein>
    <submittedName>
        <fullName evidence="1">Uncharacterized protein</fullName>
    </submittedName>
</protein>
<dbReference type="AlphaFoldDB" id="A0A7G6YFD5"/>
<accession>A0A7G6YFD5</accession>
<sequence length="150" mass="16660">MSVRIHIPDDVVIDDEIPEPLPGVDIPLMAVRLGWMWTADGSDESYDGVVEWSRADDLNQLVETVFATSTFKALTQDAADGRLPEVGDRITLRGTLSCVRSYEFEAFGLPDIRQPWRVTALLSQDRDGYLIEAEPIPPQGSRAHNLPTPV</sequence>
<dbReference type="RefSeq" id="WP_185276608.1">
    <property type="nucleotide sequence ID" value="NZ_CP043641.1"/>
</dbReference>
<gene>
    <name evidence="1" type="ORF">F1C12_20170</name>
</gene>